<gene>
    <name evidence="2" type="ORF">BST96_15110</name>
</gene>
<dbReference type="Gene3D" id="2.40.128.20">
    <property type="match status" value="1"/>
</dbReference>
<dbReference type="Pfam" id="PF08768">
    <property type="entry name" value="THAP4_heme-bd"/>
    <property type="match status" value="1"/>
</dbReference>
<dbReference type="KEGG" id="osg:BST96_15110"/>
<evidence type="ECO:0000313" key="2">
    <source>
        <dbReference type="EMBL" id="ARN76434.1"/>
    </source>
</evidence>
<evidence type="ECO:0000259" key="1">
    <source>
        <dbReference type="Pfam" id="PF08768"/>
    </source>
</evidence>
<protein>
    <recommendedName>
        <fullName evidence="1">THAP4-like heme-binding domain-containing protein</fullName>
    </recommendedName>
</protein>
<evidence type="ECO:0000313" key="3">
    <source>
        <dbReference type="Proteomes" id="UP000193450"/>
    </source>
</evidence>
<proteinExistence type="predicted"/>
<dbReference type="Proteomes" id="UP000193450">
    <property type="component" value="Chromosome"/>
</dbReference>
<organism evidence="2 3">
    <name type="scientific">Oceanicoccus sagamiensis</name>
    <dbReference type="NCBI Taxonomy" id="716816"/>
    <lineage>
        <taxon>Bacteria</taxon>
        <taxon>Pseudomonadati</taxon>
        <taxon>Pseudomonadota</taxon>
        <taxon>Gammaproteobacteria</taxon>
        <taxon>Cellvibrionales</taxon>
        <taxon>Spongiibacteraceae</taxon>
        <taxon>Oceanicoccus</taxon>
    </lineage>
</organism>
<feature type="domain" description="THAP4-like heme-binding" evidence="1">
    <location>
        <begin position="11"/>
        <end position="189"/>
    </location>
</feature>
<dbReference type="RefSeq" id="WP_085760550.1">
    <property type="nucleotide sequence ID" value="NZ_CP019343.1"/>
</dbReference>
<dbReference type="EMBL" id="CP019343">
    <property type="protein sequence ID" value="ARN76434.1"/>
    <property type="molecule type" value="Genomic_DNA"/>
</dbReference>
<dbReference type="OrthoDB" id="9784808at2"/>
<name>A0A1X9NHG1_9GAMM</name>
<keyword evidence="3" id="KW-1185">Reference proteome</keyword>
<dbReference type="SUPFAM" id="SSF50814">
    <property type="entry name" value="Lipocalins"/>
    <property type="match status" value="1"/>
</dbReference>
<dbReference type="InterPro" id="IPR014878">
    <property type="entry name" value="THAP4-like_heme-bd"/>
</dbReference>
<dbReference type="InterPro" id="IPR012674">
    <property type="entry name" value="Calycin"/>
</dbReference>
<reference evidence="2 3" key="1">
    <citation type="submission" date="2016-11" db="EMBL/GenBank/DDBJ databases">
        <title>Trade-off between light-utilization and light-protection in marine flavobacteria.</title>
        <authorList>
            <person name="Kumagai Y."/>
        </authorList>
    </citation>
    <scope>NUCLEOTIDE SEQUENCE [LARGE SCALE GENOMIC DNA]</scope>
    <source>
        <strain evidence="2 3">NBRC 107125</strain>
    </source>
</reference>
<dbReference type="STRING" id="716816.BST96_15110"/>
<dbReference type="AlphaFoldDB" id="A0A1X9NHG1"/>
<sequence length="192" mass="21022">MIETIIDGVDFGPLAVLPGTWKGEKGMDIAPEEDGSKEENPFSEEILFEIVGDVTNAGKQTLGVVRYHQKVYRKTDGAQFHDQLGYWVWDPAAGTVMFTLTIPRAVSLVAGGDFDMGSMDDDAVSIAVASEDGGDWGVAQSPFMRENAKTTGFQINLEVDGDKMVYSQTTFLDIYGRKFDHTDNSTLVRVSP</sequence>
<accession>A0A1X9NHG1</accession>